<keyword evidence="1" id="KW-0732">Signal</keyword>
<dbReference type="EMBL" id="CAJQZP010000160">
    <property type="protein sequence ID" value="CAG4941452.1"/>
    <property type="molecule type" value="Genomic_DNA"/>
</dbReference>
<feature type="chain" id="PRO_5035880168" evidence="1">
    <location>
        <begin position="27"/>
        <end position="106"/>
    </location>
</feature>
<organism evidence="2 3">
    <name type="scientific">Parnassius apollo</name>
    <name type="common">Apollo butterfly</name>
    <name type="synonym">Papilio apollo</name>
    <dbReference type="NCBI Taxonomy" id="110799"/>
    <lineage>
        <taxon>Eukaryota</taxon>
        <taxon>Metazoa</taxon>
        <taxon>Ecdysozoa</taxon>
        <taxon>Arthropoda</taxon>
        <taxon>Hexapoda</taxon>
        <taxon>Insecta</taxon>
        <taxon>Pterygota</taxon>
        <taxon>Neoptera</taxon>
        <taxon>Endopterygota</taxon>
        <taxon>Lepidoptera</taxon>
        <taxon>Glossata</taxon>
        <taxon>Ditrysia</taxon>
        <taxon>Papilionoidea</taxon>
        <taxon>Papilionidae</taxon>
        <taxon>Parnassiinae</taxon>
        <taxon>Parnassini</taxon>
        <taxon>Parnassius</taxon>
        <taxon>Parnassius</taxon>
    </lineage>
</organism>
<evidence type="ECO:0000313" key="3">
    <source>
        <dbReference type="Proteomes" id="UP000691718"/>
    </source>
</evidence>
<proteinExistence type="predicted"/>
<gene>
    <name evidence="2" type="ORF">PAPOLLO_LOCUS2198</name>
</gene>
<dbReference type="AlphaFoldDB" id="A0A8S3W544"/>
<dbReference type="Proteomes" id="UP000691718">
    <property type="component" value="Unassembled WGS sequence"/>
</dbReference>
<keyword evidence="3" id="KW-1185">Reference proteome</keyword>
<sequence>MYILRRELRVQLEVFVLAFLLCVVQGEINGLLSEENKDSSFESEMFSQEAWDVTENTEMSAKNPRQALKNDLMRLFEKDVRFVVALLPSETLEYKYERTTPPHPDE</sequence>
<evidence type="ECO:0000256" key="1">
    <source>
        <dbReference type="SAM" id="SignalP"/>
    </source>
</evidence>
<comment type="caution">
    <text evidence="2">The sequence shown here is derived from an EMBL/GenBank/DDBJ whole genome shotgun (WGS) entry which is preliminary data.</text>
</comment>
<accession>A0A8S3W544</accession>
<name>A0A8S3W544_PARAO</name>
<reference evidence="2" key="1">
    <citation type="submission" date="2021-04" db="EMBL/GenBank/DDBJ databases">
        <authorList>
            <person name="Tunstrom K."/>
        </authorList>
    </citation>
    <scope>NUCLEOTIDE SEQUENCE</scope>
</reference>
<evidence type="ECO:0000313" key="2">
    <source>
        <dbReference type="EMBL" id="CAG4941452.1"/>
    </source>
</evidence>
<protein>
    <submittedName>
        <fullName evidence="2">(apollo) hypothetical protein</fullName>
    </submittedName>
</protein>
<feature type="signal peptide" evidence="1">
    <location>
        <begin position="1"/>
        <end position="26"/>
    </location>
</feature>